<keyword evidence="3" id="KW-1185">Reference proteome</keyword>
<sequence>MKSSCLRPLAALLLTVGLAACGGKASYDVSGTISGLNNAGLVLANGGDTVSPAVGATAFTFPKRVDYGTDYNITVKTPPAHMNCSVSGGTGSAGRFVSIQAFVSCQQNTYTVGGTITGQTVDGLVLGNGSTATPLTVAKATATFVMPNPVADGNSYGISVITNPAGQTCTVATNPATGLSTGVGIMGEAKVETVRIVCVTNGTAS</sequence>
<dbReference type="PATRIC" id="fig|1747903.4.peg.3882"/>
<dbReference type="EMBL" id="LOCQ01000048">
    <property type="protein sequence ID" value="OBV40252.1"/>
    <property type="molecule type" value="Genomic_DNA"/>
</dbReference>
<protein>
    <submittedName>
        <fullName evidence="2">Uncharacterized protein</fullName>
    </submittedName>
</protein>
<name>A0A1A7C3E8_9BURK</name>
<evidence type="ECO:0000313" key="3">
    <source>
        <dbReference type="Proteomes" id="UP000092713"/>
    </source>
</evidence>
<keyword evidence="1" id="KW-0732">Signal</keyword>
<dbReference type="Proteomes" id="UP000092713">
    <property type="component" value="Unassembled WGS sequence"/>
</dbReference>
<proteinExistence type="predicted"/>
<evidence type="ECO:0000256" key="1">
    <source>
        <dbReference type="SAM" id="SignalP"/>
    </source>
</evidence>
<dbReference type="AlphaFoldDB" id="A0A1A7C3E8"/>
<organism evidence="2 3">
    <name type="scientific">Janthinobacterium psychrotolerans</name>
    <dbReference type="NCBI Taxonomy" id="1747903"/>
    <lineage>
        <taxon>Bacteria</taxon>
        <taxon>Pseudomonadati</taxon>
        <taxon>Pseudomonadota</taxon>
        <taxon>Betaproteobacteria</taxon>
        <taxon>Burkholderiales</taxon>
        <taxon>Oxalobacteraceae</taxon>
        <taxon>Janthinobacterium</taxon>
    </lineage>
</organism>
<evidence type="ECO:0000313" key="2">
    <source>
        <dbReference type="EMBL" id="OBV40252.1"/>
    </source>
</evidence>
<feature type="signal peptide" evidence="1">
    <location>
        <begin position="1"/>
        <end position="19"/>
    </location>
</feature>
<gene>
    <name evidence="2" type="ORF">ASR47_101511</name>
</gene>
<reference evidence="2 3" key="1">
    <citation type="submission" date="2016-04" db="EMBL/GenBank/DDBJ databases">
        <title>Draft genome sequence of Janthinobacterium psychrotolerans sp. nov., isolated from freshwater sediments in Denmark.</title>
        <authorList>
            <person name="Gong X."/>
            <person name="Skrivergaard S."/>
            <person name="Korsgaard B.S."/>
            <person name="Schreiber L."/>
            <person name="Marshall I.P."/>
            <person name="Finster K."/>
            <person name="Schramm A."/>
        </authorList>
    </citation>
    <scope>NUCLEOTIDE SEQUENCE [LARGE SCALE GENOMIC DNA]</scope>
    <source>
        <strain evidence="2 3">S3-2</strain>
    </source>
</reference>
<dbReference type="STRING" id="1747903.ASR47_101511"/>
<dbReference type="RefSeq" id="WP_065307022.1">
    <property type="nucleotide sequence ID" value="NZ_LOCQ01000048.1"/>
</dbReference>
<comment type="caution">
    <text evidence="2">The sequence shown here is derived from an EMBL/GenBank/DDBJ whole genome shotgun (WGS) entry which is preliminary data.</text>
</comment>
<feature type="chain" id="PRO_5008355656" evidence="1">
    <location>
        <begin position="20"/>
        <end position="205"/>
    </location>
</feature>
<accession>A0A1A7C3E8</accession>
<dbReference type="PROSITE" id="PS51257">
    <property type="entry name" value="PROKAR_LIPOPROTEIN"/>
    <property type="match status" value="1"/>
</dbReference>
<dbReference type="OrthoDB" id="8702084at2"/>